<accession>A0A9W8DP34</accession>
<evidence type="ECO:0008006" key="4">
    <source>
        <dbReference type="Google" id="ProtNLM"/>
    </source>
</evidence>
<dbReference type="CDD" id="cd20557">
    <property type="entry name" value="CYCLIN_ScPCL1-like"/>
    <property type="match status" value="1"/>
</dbReference>
<dbReference type="EMBL" id="JANBPT010000707">
    <property type="protein sequence ID" value="KAJ1914071.1"/>
    <property type="molecule type" value="Genomic_DNA"/>
</dbReference>
<dbReference type="SUPFAM" id="SSF47954">
    <property type="entry name" value="Cyclin-like"/>
    <property type="match status" value="1"/>
</dbReference>
<sequence length="212" mass="23326">MSTVTALPMPPPRLALLAELSQPSSPLWIQHTTRQVTSIFQAYTAVTQLPPPATTSFTSPPSLSRSPTPSCATLPPLIPFVQYLVSVCQITNASLLYATVYTRRLHARLPAGALSKPGAVHRIFVGALLLAHKYVEDAATLTPRKIANTLMRWPALSSAWSRIALGGPATRQALWWAYPAEIARIERAFLKLMDFQLYVSEEDMAEFLPEES</sequence>
<gene>
    <name evidence="2" type="ORF">IWQ60_008955</name>
    <name evidence="1" type="ORF">IWQ60_009598</name>
</gene>
<evidence type="ECO:0000313" key="2">
    <source>
        <dbReference type="EMBL" id="KAJ1914071.1"/>
    </source>
</evidence>
<dbReference type="PANTHER" id="PTHR15615">
    <property type="match status" value="1"/>
</dbReference>
<organism evidence="1 3">
    <name type="scientific">Tieghemiomyces parasiticus</name>
    <dbReference type="NCBI Taxonomy" id="78921"/>
    <lineage>
        <taxon>Eukaryota</taxon>
        <taxon>Fungi</taxon>
        <taxon>Fungi incertae sedis</taxon>
        <taxon>Zoopagomycota</taxon>
        <taxon>Kickxellomycotina</taxon>
        <taxon>Dimargaritomycetes</taxon>
        <taxon>Dimargaritales</taxon>
        <taxon>Dimargaritaceae</taxon>
        <taxon>Tieghemiomyces</taxon>
    </lineage>
</organism>
<reference evidence="1" key="1">
    <citation type="submission" date="2022-07" db="EMBL/GenBank/DDBJ databases">
        <title>Phylogenomic reconstructions and comparative analyses of Kickxellomycotina fungi.</title>
        <authorList>
            <person name="Reynolds N.K."/>
            <person name="Stajich J.E."/>
            <person name="Barry K."/>
            <person name="Grigoriev I.V."/>
            <person name="Crous P."/>
            <person name="Smith M.E."/>
        </authorList>
    </citation>
    <scope>NUCLEOTIDE SEQUENCE</scope>
    <source>
        <strain evidence="1">RSA 861</strain>
    </source>
</reference>
<dbReference type="Gene3D" id="1.10.472.10">
    <property type="entry name" value="Cyclin-like"/>
    <property type="match status" value="1"/>
</dbReference>
<keyword evidence="3" id="KW-1185">Reference proteome</keyword>
<dbReference type="OrthoDB" id="10250320at2759"/>
<proteinExistence type="predicted"/>
<dbReference type="GO" id="GO:0019901">
    <property type="term" value="F:protein kinase binding"/>
    <property type="evidence" value="ECO:0007669"/>
    <property type="project" value="InterPro"/>
</dbReference>
<dbReference type="AlphaFoldDB" id="A0A9W8DP34"/>
<evidence type="ECO:0000313" key="1">
    <source>
        <dbReference type="EMBL" id="KAJ1912587.1"/>
    </source>
</evidence>
<dbReference type="GO" id="GO:0000307">
    <property type="term" value="C:cyclin-dependent protein kinase holoenzyme complex"/>
    <property type="evidence" value="ECO:0007669"/>
    <property type="project" value="TreeGrafter"/>
</dbReference>
<protein>
    <recommendedName>
        <fullName evidence="4">Cyclin N-terminal domain-containing protein</fullName>
    </recommendedName>
</protein>
<evidence type="ECO:0000313" key="3">
    <source>
        <dbReference type="Proteomes" id="UP001150569"/>
    </source>
</evidence>
<dbReference type="Proteomes" id="UP001150569">
    <property type="component" value="Unassembled WGS sequence"/>
</dbReference>
<dbReference type="EMBL" id="JANBPT010000820">
    <property type="protein sequence ID" value="KAJ1912587.1"/>
    <property type="molecule type" value="Genomic_DNA"/>
</dbReference>
<dbReference type="InterPro" id="IPR036915">
    <property type="entry name" value="Cyclin-like_sf"/>
</dbReference>
<comment type="caution">
    <text evidence="1">The sequence shown here is derived from an EMBL/GenBank/DDBJ whole genome shotgun (WGS) entry which is preliminary data.</text>
</comment>
<name>A0A9W8DP34_9FUNG</name>
<dbReference type="GO" id="GO:0016538">
    <property type="term" value="F:cyclin-dependent protein serine/threonine kinase regulator activity"/>
    <property type="evidence" value="ECO:0007669"/>
    <property type="project" value="TreeGrafter"/>
</dbReference>
<dbReference type="PANTHER" id="PTHR15615:SF27">
    <property type="entry name" value="PHO85 CYCLIN CLG1"/>
    <property type="match status" value="1"/>
</dbReference>
<dbReference type="GO" id="GO:0005634">
    <property type="term" value="C:nucleus"/>
    <property type="evidence" value="ECO:0007669"/>
    <property type="project" value="TreeGrafter"/>
</dbReference>
<dbReference type="InterPro" id="IPR013922">
    <property type="entry name" value="Cyclin_PHO80-like"/>
</dbReference>